<name>A0AAI8YEU1_9PEZI</name>
<evidence type="ECO:0000256" key="3">
    <source>
        <dbReference type="SAM" id="MobiDB-lite"/>
    </source>
</evidence>
<protein>
    <submittedName>
        <fullName evidence="5">Uu.00g049930.m01.CDS01</fullName>
    </submittedName>
</protein>
<gene>
    <name evidence="5" type="ORF">KHLLAP_LOCUS2608</name>
</gene>
<comment type="caution">
    <text evidence="5">The sequence shown here is derived from an EMBL/GenBank/DDBJ whole genome shotgun (WGS) entry which is preliminary data.</text>
</comment>
<dbReference type="GO" id="GO:0005634">
    <property type="term" value="C:nucleus"/>
    <property type="evidence" value="ECO:0007669"/>
    <property type="project" value="TreeGrafter"/>
</dbReference>
<evidence type="ECO:0000259" key="4">
    <source>
        <dbReference type="Pfam" id="PF18972"/>
    </source>
</evidence>
<evidence type="ECO:0000256" key="2">
    <source>
        <dbReference type="ARBA" id="ARBA00022803"/>
    </source>
</evidence>
<dbReference type="Proteomes" id="UP001295740">
    <property type="component" value="Unassembled WGS sequence"/>
</dbReference>
<reference evidence="5" key="1">
    <citation type="submission" date="2023-10" db="EMBL/GenBank/DDBJ databases">
        <authorList>
            <person name="Hackl T."/>
        </authorList>
    </citation>
    <scope>NUCLEOTIDE SEQUENCE</scope>
</reference>
<dbReference type="InterPro" id="IPR011990">
    <property type="entry name" value="TPR-like_helical_dom_sf"/>
</dbReference>
<feature type="region of interest" description="Disordered" evidence="3">
    <location>
        <begin position="173"/>
        <end position="192"/>
    </location>
</feature>
<feature type="domain" description="Cns1/TTC4 wheel" evidence="4">
    <location>
        <begin position="338"/>
        <end position="447"/>
    </location>
</feature>
<keyword evidence="6" id="KW-1185">Reference proteome</keyword>
<evidence type="ECO:0000256" key="1">
    <source>
        <dbReference type="ARBA" id="ARBA00022737"/>
    </source>
</evidence>
<dbReference type="CDD" id="cd21381">
    <property type="entry name" value="CTWD_TTC4"/>
    <property type="match status" value="1"/>
</dbReference>
<dbReference type="PANTHER" id="PTHR46035:SF1">
    <property type="entry name" value="TETRATRICOPEPTIDE REPEAT PROTEIN 4"/>
    <property type="match status" value="1"/>
</dbReference>
<feature type="region of interest" description="Disordered" evidence="3">
    <location>
        <begin position="14"/>
        <end position="71"/>
    </location>
</feature>
<dbReference type="SUPFAM" id="SSF48452">
    <property type="entry name" value="TPR-like"/>
    <property type="match status" value="1"/>
</dbReference>
<evidence type="ECO:0000313" key="5">
    <source>
        <dbReference type="EMBL" id="CAJ2502140.1"/>
    </source>
</evidence>
<keyword evidence="1" id="KW-0677">Repeat</keyword>
<keyword evidence="2" id="KW-0802">TPR repeat</keyword>
<dbReference type="Gene3D" id="1.25.40.10">
    <property type="entry name" value="Tetratricopeptide repeat domain"/>
    <property type="match status" value="1"/>
</dbReference>
<dbReference type="InterPro" id="IPR044059">
    <property type="entry name" value="Csn1/TTC4_wheel"/>
</dbReference>
<dbReference type="Pfam" id="PF18972">
    <property type="entry name" value="Wheel"/>
    <property type="match status" value="1"/>
</dbReference>
<sequence>MRIEEISDEVAERLRLEQSQSQAQPEAPSPQPSQASQPPTSSKPAAAAPPSTTTTTTTTTTQNAPTTATAPAAVFPELSPGRAMMAEKKTVDEVVADLKKTPFFMTELEENDETEAFKALAYEGTPLENAVEFKERGNECFVAKRWADAKEFYTKGVLILAAEERARKQDRELASAAKKADPATKLSKEEAEEVDKQRAVLESLYVNRAACHLELRNHRSCWLDGAAALRLNDCNLKAYYRSARAFLAAGRVADADEACAAGLSISPDNASLKAVARDIIKKNEEVLAKQRKEDERLARERRRVTLLRAALSAREIRTRRTEQAPEMEDAEIKLVPDGDDPRSALAFPAVLLYPAHLKSDFIKTFTETESLADHLGYVFPLPWDKGREYTLVGVECYMETVAGGLIKVGKKAPLLKALAGGRVEVVDQVVRVFVLPKDRAGAWVEEFKMKKAAERGGG</sequence>
<dbReference type="PANTHER" id="PTHR46035">
    <property type="entry name" value="TETRATRICOPEPTIDE REPEAT PROTEIN 4"/>
    <property type="match status" value="1"/>
</dbReference>
<accession>A0AAI8YEU1</accession>
<organism evidence="5 6">
    <name type="scientific">Anthostomella pinea</name>
    <dbReference type="NCBI Taxonomy" id="933095"/>
    <lineage>
        <taxon>Eukaryota</taxon>
        <taxon>Fungi</taxon>
        <taxon>Dikarya</taxon>
        <taxon>Ascomycota</taxon>
        <taxon>Pezizomycotina</taxon>
        <taxon>Sordariomycetes</taxon>
        <taxon>Xylariomycetidae</taxon>
        <taxon>Xylariales</taxon>
        <taxon>Xylariaceae</taxon>
        <taxon>Anthostomella</taxon>
    </lineage>
</organism>
<dbReference type="GO" id="GO:0005829">
    <property type="term" value="C:cytosol"/>
    <property type="evidence" value="ECO:0007669"/>
    <property type="project" value="TreeGrafter"/>
</dbReference>
<dbReference type="GO" id="GO:0006457">
    <property type="term" value="P:protein folding"/>
    <property type="evidence" value="ECO:0007669"/>
    <property type="project" value="TreeGrafter"/>
</dbReference>
<dbReference type="EMBL" id="CAUWAG010000003">
    <property type="protein sequence ID" value="CAJ2502140.1"/>
    <property type="molecule type" value="Genomic_DNA"/>
</dbReference>
<feature type="compositionally biased region" description="Low complexity" evidence="3">
    <location>
        <begin position="18"/>
        <end position="71"/>
    </location>
</feature>
<proteinExistence type="predicted"/>
<dbReference type="GO" id="GO:0030544">
    <property type="term" value="F:Hsp70 protein binding"/>
    <property type="evidence" value="ECO:0007669"/>
    <property type="project" value="TreeGrafter"/>
</dbReference>
<dbReference type="GO" id="GO:0051879">
    <property type="term" value="F:Hsp90 protein binding"/>
    <property type="evidence" value="ECO:0007669"/>
    <property type="project" value="InterPro"/>
</dbReference>
<dbReference type="AlphaFoldDB" id="A0AAI8YEU1"/>
<evidence type="ECO:0000313" key="6">
    <source>
        <dbReference type="Proteomes" id="UP001295740"/>
    </source>
</evidence>